<organism evidence="1">
    <name type="scientific">Tetraselmis sp. GSL018</name>
    <dbReference type="NCBI Taxonomy" id="582737"/>
    <lineage>
        <taxon>Eukaryota</taxon>
        <taxon>Viridiplantae</taxon>
        <taxon>Chlorophyta</taxon>
        <taxon>core chlorophytes</taxon>
        <taxon>Chlorodendrophyceae</taxon>
        <taxon>Chlorodendrales</taxon>
        <taxon>Chlorodendraceae</taxon>
        <taxon>Tetraselmis</taxon>
    </lineage>
</organism>
<feature type="non-terminal residue" evidence="1">
    <location>
        <position position="73"/>
    </location>
</feature>
<dbReference type="AlphaFoldDB" id="A0A061RPE9"/>
<dbReference type="EMBL" id="GBEZ01013561">
    <property type="protein sequence ID" value="JAC72436.1"/>
    <property type="molecule type" value="Transcribed_RNA"/>
</dbReference>
<evidence type="ECO:0000313" key="1">
    <source>
        <dbReference type="EMBL" id="JAC72436.1"/>
    </source>
</evidence>
<accession>A0A061RPE9</accession>
<gene>
    <name evidence="1" type="ORF">TSPGSL018_31343</name>
</gene>
<proteinExistence type="predicted"/>
<name>A0A061RPE9_9CHLO</name>
<reference evidence="1" key="1">
    <citation type="submission" date="2014-05" db="EMBL/GenBank/DDBJ databases">
        <title>The transcriptome of the halophilic microalga Tetraselmis sp. GSL018 isolated from the Great Salt Lake, Utah.</title>
        <authorList>
            <person name="Jinkerson R.E."/>
            <person name="D'Adamo S."/>
            <person name="Posewitz M.C."/>
        </authorList>
    </citation>
    <scope>NUCLEOTIDE SEQUENCE</scope>
    <source>
        <strain evidence="1">GSL018</strain>
    </source>
</reference>
<sequence length="73" mass="7909">MACSRPSSCLACHPRFCGLPFRSGRCRRVLSLSASAAQYGVPSRCGHRCDSEMEALQGSETLSLRTMPVLCES</sequence>
<protein>
    <submittedName>
        <fullName evidence="1">Uncharacterized protein</fullName>
    </submittedName>
</protein>